<dbReference type="InterPro" id="IPR036390">
    <property type="entry name" value="WH_DNA-bd_sf"/>
</dbReference>
<dbReference type="Gene3D" id="1.10.10.10">
    <property type="entry name" value="Winged helix-like DNA-binding domain superfamily/Winged helix DNA-binding domain"/>
    <property type="match status" value="1"/>
</dbReference>
<dbReference type="SUPFAM" id="SSF46785">
    <property type="entry name" value="Winged helix' DNA-binding domain"/>
    <property type="match status" value="1"/>
</dbReference>
<name>A0ABW0MAU0_9BURK</name>
<evidence type="ECO:0000256" key="1">
    <source>
        <dbReference type="ARBA" id="ARBA00023125"/>
    </source>
</evidence>
<dbReference type="PROSITE" id="PS51197">
    <property type="entry name" value="HTH_RRF2_2"/>
    <property type="match status" value="1"/>
</dbReference>
<reference evidence="3" key="1">
    <citation type="journal article" date="2019" name="Int. J. Syst. Evol. Microbiol.">
        <title>The Global Catalogue of Microorganisms (GCM) 10K type strain sequencing project: providing services to taxonomists for standard genome sequencing and annotation.</title>
        <authorList>
            <consortium name="The Broad Institute Genomics Platform"/>
            <consortium name="The Broad Institute Genome Sequencing Center for Infectious Disease"/>
            <person name="Wu L."/>
            <person name="Ma J."/>
        </authorList>
    </citation>
    <scope>NUCLEOTIDE SEQUENCE [LARGE SCALE GENOMIC DNA]</scope>
    <source>
        <strain evidence="3">JCM 17066</strain>
    </source>
</reference>
<dbReference type="NCBIfam" id="TIGR00738">
    <property type="entry name" value="rrf2_super"/>
    <property type="match status" value="1"/>
</dbReference>
<keyword evidence="3" id="KW-1185">Reference proteome</keyword>
<dbReference type="InterPro" id="IPR000944">
    <property type="entry name" value="Tscrpt_reg_Rrf2"/>
</dbReference>
<dbReference type="PANTHER" id="PTHR33221:SF4">
    <property type="entry name" value="HTH-TYPE TRANSCRIPTIONAL REPRESSOR NSRR"/>
    <property type="match status" value="1"/>
</dbReference>
<dbReference type="RefSeq" id="WP_378997044.1">
    <property type="nucleotide sequence ID" value="NZ_JBHSMT010000013.1"/>
</dbReference>
<dbReference type="InterPro" id="IPR036388">
    <property type="entry name" value="WH-like_DNA-bd_sf"/>
</dbReference>
<protein>
    <submittedName>
        <fullName evidence="2">RrF2 family transcriptional regulator</fullName>
    </submittedName>
</protein>
<dbReference type="Proteomes" id="UP001596045">
    <property type="component" value="Unassembled WGS sequence"/>
</dbReference>
<accession>A0ABW0MAU0</accession>
<evidence type="ECO:0000313" key="2">
    <source>
        <dbReference type="EMBL" id="MFC5474001.1"/>
    </source>
</evidence>
<comment type="caution">
    <text evidence="2">The sequence shown here is derived from an EMBL/GenBank/DDBJ whole genome shotgun (WGS) entry which is preliminary data.</text>
</comment>
<sequence length="167" mass="18442">MMTPSRMVYPQFVESKTMQFTKFTDFGLRVLMYLAATPEQGVITVGELAQSFDIPKNHLNKVVNRMVKLGWVTATPGRNGGLRMAQAPQNLHLGDILSALEGHPSLVDCNKPPCVLRGNCHLKQVLDLGLAEFYASMNRHSLAELIQQPTANVIARMHFQPPSSALA</sequence>
<proteinExistence type="predicted"/>
<organism evidence="2 3">
    <name type="scientific">Paraherbaspirillum soli</name>
    <dbReference type="NCBI Taxonomy" id="631222"/>
    <lineage>
        <taxon>Bacteria</taxon>
        <taxon>Pseudomonadati</taxon>
        <taxon>Pseudomonadota</taxon>
        <taxon>Betaproteobacteria</taxon>
        <taxon>Burkholderiales</taxon>
        <taxon>Oxalobacteraceae</taxon>
        <taxon>Paraherbaspirillum</taxon>
    </lineage>
</organism>
<keyword evidence="1" id="KW-0238">DNA-binding</keyword>
<evidence type="ECO:0000313" key="3">
    <source>
        <dbReference type="Proteomes" id="UP001596045"/>
    </source>
</evidence>
<dbReference type="PANTHER" id="PTHR33221">
    <property type="entry name" value="WINGED HELIX-TURN-HELIX TRANSCRIPTIONAL REGULATOR, RRF2 FAMILY"/>
    <property type="match status" value="1"/>
</dbReference>
<gene>
    <name evidence="2" type="ORF">ACFPM8_08515</name>
</gene>
<dbReference type="Pfam" id="PF02082">
    <property type="entry name" value="Rrf2"/>
    <property type="match status" value="1"/>
</dbReference>
<dbReference type="EMBL" id="JBHSMT010000013">
    <property type="protein sequence ID" value="MFC5474001.1"/>
    <property type="molecule type" value="Genomic_DNA"/>
</dbReference>